<evidence type="ECO:0000313" key="2">
    <source>
        <dbReference type="EMBL" id="QSZ66220.1"/>
    </source>
</evidence>
<organism evidence="2 3">
    <name type="scientific">Methanofollis aquaemaris</name>
    <dbReference type="NCBI Taxonomy" id="126734"/>
    <lineage>
        <taxon>Archaea</taxon>
        <taxon>Methanobacteriati</taxon>
        <taxon>Methanobacteriota</taxon>
        <taxon>Stenosarchaea group</taxon>
        <taxon>Methanomicrobia</taxon>
        <taxon>Methanomicrobiales</taxon>
        <taxon>Methanomicrobiaceae</taxon>
        <taxon>Methanofollis</taxon>
    </lineage>
</organism>
<dbReference type="Proteomes" id="UP001042704">
    <property type="component" value="Chromosome"/>
</dbReference>
<keyword evidence="3" id="KW-1185">Reference proteome</keyword>
<evidence type="ECO:0000256" key="1">
    <source>
        <dbReference type="SAM" id="MobiDB-lite"/>
    </source>
</evidence>
<dbReference type="RefSeq" id="WP_265581538.1">
    <property type="nucleotide sequence ID" value="NZ_CP036172.1"/>
</dbReference>
<protein>
    <submittedName>
        <fullName evidence="2">Uncharacterized protein</fullName>
    </submittedName>
</protein>
<evidence type="ECO:0000313" key="3">
    <source>
        <dbReference type="Proteomes" id="UP001042704"/>
    </source>
</evidence>
<gene>
    <name evidence="2" type="ORF">RJ40_01255</name>
</gene>
<reference evidence="2" key="1">
    <citation type="journal article" date="2001" name="Int. J. Syst. Evol. Microbiol.">
        <title>Methanofollis aquaemaris sp. nov., a methanogen isolated from an aquaculture fish pond.</title>
        <authorList>
            <person name="Lai M.C."/>
            <person name="Chen S.C."/>
        </authorList>
    </citation>
    <scope>NUCLEOTIDE SEQUENCE</scope>
    <source>
        <strain evidence="2">N2F9704</strain>
    </source>
</reference>
<dbReference type="KEGG" id="maqe:RJ40_01255"/>
<accession>A0A8A3S3I6</accession>
<dbReference type="AlphaFoldDB" id="A0A8A3S3I6"/>
<feature type="compositionally biased region" description="Low complexity" evidence="1">
    <location>
        <begin position="158"/>
        <end position="211"/>
    </location>
</feature>
<name>A0A8A3S3I6_9EURY</name>
<feature type="region of interest" description="Disordered" evidence="1">
    <location>
        <begin position="149"/>
        <end position="211"/>
    </location>
</feature>
<reference evidence="2" key="2">
    <citation type="submission" date="2019-02" db="EMBL/GenBank/DDBJ databases">
        <authorList>
            <person name="Chen S.-C."/>
            <person name="Chien H.-H."/>
            <person name="Lai M.-C."/>
        </authorList>
    </citation>
    <scope>NUCLEOTIDE SEQUENCE</scope>
    <source>
        <strain evidence="2">N2F9704</strain>
    </source>
</reference>
<dbReference type="EMBL" id="CP036172">
    <property type="protein sequence ID" value="QSZ66220.1"/>
    <property type="molecule type" value="Genomic_DNA"/>
</dbReference>
<sequence length="364" mass="37741">MQDLPDGASFAILVESRIEVGNEEKFFYEVQDFVLPVSLSGGWIFASTRDTAFTTLSTALDGSAINVGGPSKDGVFTFSQQMDIPAGTYRSLKLEGRSMPDVSEITTQMRLSGEKTGPVDSTITFSVNGVKKGSNTIEIIVDDETALRETIPIGGGTTAEPPTETTTVPTTEKPSGSSGSPGSPGSSGSSGSTTQQNGGATATETVTTVPGVGAVWSEDRLVRLEGPGLEGVGLARAESGNVPDGWMPLGDAVSVTPADRTFGEPVHLIFTLPEGEAASEATTFIAVFNGGTWEILPSNLEEGIVVTEVASAGTYRLMRFAEAGTTTVPTTTATTLPQTTQSSVGPTCLIAAVMLSFVLLRGKK</sequence>
<dbReference type="GeneID" id="76422940"/>
<proteinExistence type="predicted"/>